<organism evidence="9 10">
    <name type="scientific">Symbiodinium pilosum</name>
    <name type="common">Dinoflagellate</name>
    <dbReference type="NCBI Taxonomy" id="2952"/>
    <lineage>
        <taxon>Eukaryota</taxon>
        <taxon>Sar</taxon>
        <taxon>Alveolata</taxon>
        <taxon>Dinophyceae</taxon>
        <taxon>Suessiales</taxon>
        <taxon>Symbiodiniaceae</taxon>
        <taxon>Symbiodinium</taxon>
    </lineage>
</organism>
<name>A0A812Q337_SYMPI</name>
<dbReference type="EC" id="3.4.21.-" evidence="8"/>
<keyword evidence="4 8" id="KW-0645">Protease</keyword>
<comment type="similarity">
    <text evidence="1 8">Belongs to the peptidase S1B family.</text>
</comment>
<evidence type="ECO:0000256" key="6">
    <source>
        <dbReference type="ARBA" id="ARBA00022801"/>
    </source>
</evidence>
<accession>A0A812Q337</accession>
<keyword evidence="10" id="KW-1185">Reference proteome</keyword>
<evidence type="ECO:0000256" key="5">
    <source>
        <dbReference type="ARBA" id="ARBA00022729"/>
    </source>
</evidence>
<keyword evidence="5" id="KW-0732">Signal</keyword>
<dbReference type="PANTHER" id="PTHR38469">
    <property type="entry name" value="PERIPLASMIC PEPTIDASE SUBFAMILY S1B"/>
    <property type="match status" value="1"/>
</dbReference>
<dbReference type="GO" id="GO:0008239">
    <property type="term" value="F:dipeptidyl-peptidase activity"/>
    <property type="evidence" value="ECO:0007669"/>
    <property type="project" value="InterPro"/>
</dbReference>
<sequence length="206" mass="23048">MKLLQDPFVKCAAALWETYASNRDRSKALLSERDALFAKLLELQREHSDSEIMYPDCNGSWRLSAGFVEGYKAADAVLCKPQTTLAGLLDKAVEAKLSKDQERMEEFSCPDRLYDLLSSPGSTSKEVPVCLLYSTDTVGGNSGSPVMNARGELVGINFDRQRQGLMNEFKWSKDYSRSMGVDVRYMLWLMGDYDGAVNVVQEMLEG</sequence>
<evidence type="ECO:0000256" key="7">
    <source>
        <dbReference type="ARBA" id="ARBA00022825"/>
    </source>
</evidence>
<dbReference type="InterPro" id="IPR043504">
    <property type="entry name" value="Peptidase_S1_PA_chymotrypsin"/>
</dbReference>
<evidence type="ECO:0000256" key="4">
    <source>
        <dbReference type="ARBA" id="ARBA00022670"/>
    </source>
</evidence>
<gene>
    <name evidence="9" type="primary">dpp11</name>
    <name evidence="9" type="ORF">SPIL2461_LOCUS9042</name>
</gene>
<proteinExistence type="inferred from homology"/>
<dbReference type="GO" id="GO:0070009">
    <property type="term" value="F:serine-type aminopeptidase activity"/>
    <property type="evidence" value="ECO:0007669"/>
    <property type="project" value="InterPro"/>
</dbReference>
<dbReference type="GO" id="GO:0006508">
    <property type="term" value="P:proteolysis"/>
    <property type="evidence" value="ECO:0007669"/>
    <property type="project" value="UniProtKB-KW"/>
</dbReference>
<evidence type="ECO:0000313" key="9">
    <source>
        <dbReference type="EMBL" id="CAE7372872.1"/>
    </source>
</evidence>
<comment type="similarity">
    <text evidence="2">Belongs to the peptidase S46 family.</text>
</comment>
<dbReference type="Gene3D" id="2.40.10.10">
    <property type="entry name" value="Trypsin-like serine proteases"/>
    <property type="match status" value="1"/>
</dbReference>
<evidence type="ECO:0000256" key="2">
    <source>
        <dbReference type="ARBA" id="ARBA00010491"/>
    </source>
</evidence>
<dbReference type="InterPro" id="IPR009003">
    <property type="entry name" value="Peptidase_S1_PA"/>
</dbReference>
<dbReference type="InterPro" id="IPR019500">
    <property type="entry name" value="Pep_S46"/>
</dbReference>
<dbReference type="InterPro" id="IPR008256">
    <property type="entry name" value="Peptidase_S1B"/>
</dbReference>
<keyword evidence="3" id="KW-0031">Aminopeptidase</keyword>
<evidence type="ECO:0000256" key="3">
    <source>
        <dbReference type="ARBA" id="ARBA00022438"/>
    </source>
</evidence>
<keyword evidence="7 8" id="KW-0720">Serine protease</keyword>
<evidence type="ECO:0000313" key="10">
    <source>
        <dbReference type="Proteomes" id="UP000649617"/>
    </source>
</evidence>
<dbReference type="Proteomes" id="UP000649617">
    <property type="component" value="Unassembled WGS sequence"/>
</dbReference>
<reference evidence="9" key="1">
    <citation type="submission" date="2021-02" db="EMBL/GenBank/DDBJ databases">
        <authorList>
            <person name="Dougan E. K."/>
            <person name="Rhodes N."/>
            <person name="Thang M."/>
            <person name="Chan C."/>
        </authorList>
    </citation>
    <scope>NUCLEOTIDE SEQUENCE</scope>
</reference>
<comment type="caution">
    <text evidence="9">The sequence shown here is derived from an EMBL/GenBank/DDBJ whole genome shotgun (WGS) entry which is preliminary data.</text>
</comment>
<keyword evidence="6 8" id="KW-0378">Hydrolase</keyword>
<dbReference type="OrthoDB" id="188521at2759"/>
<dbReference type="PANTHER" id="PTHR38469:SF1">
    <property type="entry name" value="PERIPLASMIC PEPTIDASE SUBFAMILY S1B"/>
    <property type="match status" value="1"/>
</dbReference>
<evidence type="ECO:0000256" key="1">
    <source>
        <dbReference type="ARBA" id="ARBA00008764"/>
    </source>
</evidence>
<dbReference type="Pfam" id="PF10459">
    <property type="entry name" value="Peptidase_S46"/>
    <property type="match status" value="1"/>
</dbReference>
<dbReference type="EMBL" id="CAJNIZ010015424">
    <property type="protein sequence ID" value="CAE7372872.1"/>
    <property type="molecule type" value="Genomic_DNA"/>
</dbReference>
<dbReference type="AlphaFoldDB" id="A0A812Q337"/>
<dbReference type="SUPFAM" id="SSF50494">
    <property type="entry name" value="Trypsin-like serine proteases"/>
    <property type="match status" value="1"/>
</dbReference>
<dbReference type="PRINTS" id="PR00839">
    <property type="entry name" value="V8PROTEASE"/>
</dbReference>
<evidence type="ECO:0000256" key="8">
    <source>
        <dbReference type="RuleBase" id="RU004296"/>
    </source>
</evidence>
<protein>
    <recommendedName>
        <fullName evidence="8">Serine protease</fullName>
        <ecNumber evidence="8">3.4.21.-</ecNumber>
    </recommendedName>
</protein>